<name>A0A6N7ZB03_9PSEU</name>
<dbReference type="Pfam" id="PF03358">
    <property type="entry name" value="FMN_red"/>
    <property type="match status" value="1"/>
</dbReference>
<proteinExistence type="predicted"/>
<dbReference type="AlphaFoldDB" id="A0A6N7ZB03"/>
<comment type="caution">
    <text evidence="2">The sequence shown here is derived from an EMBL/GenBank/DDBJ whole genome shotgun (WGS) entry which is preliminary data.</text>
</comment>
<keyword evidence="3" id="KW-1185">Reference proteome</keyword>
<dbReference type="GO" id="GO:0016491">
    <property type="term" value="F:oxidoreductase activity"/>
    <property type="evidence" value="ECO:0007669"/>
    <property type="project" value="InterPro"/>
</dbReference>
<evidence type="ECO:0000313" key="2">
    <source>
        <dbReference type="EMBL" id="MTD58941.1"/>
    </source>
</evidence>
<feature type="domain" description="NADPH-dependent FMN reductase-like" evidence="1">
    <location>
        <begin position="2"/>
        <end position="140"/>
    </location>
</feature>
<accession>A0A6N7ZB03</accession>
<organism evidence="2 3">
    <name type="scientific">Amycolatopsis pithecellobii</name>
    <dbReference type="NCBI Taxonomy" id="664692"/>
    <lineage>
        <taxon>Bacteria</taxon>
        <taxon>Bacillati</taxon>
        <taxon>Actinomycetota</taxon>
        <taxon>Actinomycetes</taxon>
        <taxon>Pseudonocardiales</taxon>
        <taxon>Pseudonocardiaceae</taxon>
        <taxon>Amycolatopsis</taxon>
    </lineage>
</organism>
<dbReference type="Proteomes" id="UP000440096">
    <property type="component" value="Unassembled WGS sequence"/>
</dbReference>
<dbReference type="RefSeq" id="WP_154761007.1">
    <property type="nucleotide sequence ID" value="NZ_WMBA01000082.1"/>
</dbReference>
<dbReference type="PANTHER" id="PTHR30543:SF21">
    <property type="entry name" value="NAD(P)H-DEPENDENT FMN REDUCTASE LOT6"/>
    <property type="match status" value="1"/>
</dbReference>
<dbReference type="GO" id="GO:0005829">
    <property type="term" value="C:cytosol"/>
    <property type="evidence" value="ECO:0007669"/>
    <property type="project" value="TreeGrafter"/>
</dbReference>
<dbReference type="GO" id="GO:0010181">
    <property type="term" value="F:FMN binding"/>
    <property type="evidence" value="ECO:0007669"/>
    <property type="project" value="TreeGrafter"/>
</dbReference>
<dbReference type="Gene3D" id="3.40.50.360">
    <property type="match status" value="1"/>
</dbReference>
<dbReference type="EMBL" id="WMBA01000082">
    <property type="protein sequence ID" value="MTD58941.1"/>
    <property type="molecule type" value="Genomic_DNA"/>
</dbReference>
<evidence type="ECO:0000259" key="1">
    <source>
        <dbReference type="Pfam" id="PF03358"/>
    </source>
</evidence>
<evidence type="ECO:0000313" key="3">
    <source>
        <dbReference type="Proteomes" id="UP000440096"/>
    </source>
</evidence>
<dbReference type="InterPro" id="IPR005025">
    <property type="entry name" value="FMN_Rdtase-like_dom"/>
</dbReference>
<dbReference type="SUPFAM" id="SSF52218">
    <property type="entry name" value="Flavoproteins"/>
    <property type="match status" value="1"/>
</dbReference>
<dbReference type="InterPro" id="IPR029039">
    <property type="entry name" value="Flavoprotein-like_sf"/>
</dbReference>
<reference evidence="2 3" key="1">
    <citation type="submission" date="2019-11" db="EMBL/GenBank/DDBJ databases">
        <title>Draft genome of Amycolatopsis RM579.</title>
        <authorList>
            <person name="Duangmal K."/>
            <person name="Mingma R."/>
        </authorList>
    </citation>
    <scope>NUCLEOTIDE SEQUENCE [LARGE SCALE GENOMIC DNA]</scope>
    <source>
        <strain evidence="2 3">RM579</strain>
    </source>
</reference>
<dbReference type="InterPro" id="IPR050712">
    <property type="entry name" value="NAD(P)H-dep_reductase"/>
</dbReference>
<protein>
    <submittedName>
        <fullName evidence="2">NADPH-dependent FMN reductase</fullName>
    </submittedName>
</protein>
<dbReference type="PANTHER" id="PTHR30543">
    <property type="entry name" value="CHROMATE REDUCTASE"/>
    <property type="match status" value="1"/>
</dbReference>
<sequence>MVKVMVVVGSVRPVRIGLPIGEWVRDAALADGRFEVDFCDLKELDLPFMDEPKHPRLHEYSQPHTLAWSERVASTDAFIFISPEYNYGYSPALKNAIDHLFVEWNRKPVAFVSYGGASSGSRGVAALRPVMAATGMVAAMAGVEITFVRQHVHEGVFTPADAHTTALTTVLDELALLGPTLGELRQTLTAGQAAAAR</sequence>
<dbReference type="OrthoDB" id="9812295at2"/>
<gene>
    <name evidence="2" type="ORF">GKO32_33900</name>
</gene>